<reference evidence="1" key="1">
    <citation type="submission" date="2020-01" db="EMBL/GenBank/DDBJ databases">
        <title>Patterns of diversity and host range of bacteriophage communities associated with bean-nodulatin bacteria.</title>
        <authorList>
            <person name="Vann Cauwenberghe J."/>
            <person name="Santamaria R.I."/>
            <person name="Bustos P."/>
            <person name="Juarez S."/>
            <person name="Gonzalez V."/>
        </authorList>
    </citation>
    <scope>NUCLEOTIDE SEQUENCE</scope>
</reference>
<sequence>MFSFTAKPRQVEAWQYFKDVGTETACIPRWAIQLVLDGIIFSTISKEEYLLKEGTSQSTLLESGDWIVKDGDNYTHFTNDKFHEWYTPTV</sequence>
<protein>
    <submittedName>
        <fullName evidence="1">Uncharacterized protein</fullName>
    </submittedName>
</protein>
<evidence type="ECO:0000313" key="2">
    <source>
        <dbReference type="Proteomes" id="UP000656987"/>
    </source>
</evidence>
<dbReference type="Proteomes" id="UP000656987">
    <property type="component" value="Segment"/>
</dbReference>
<evidence type="ECO:0000313" key="1">
    <source>
        <dbReference type="EMBL" id="QIG67749.1"/>
    </source>
</evidence>
<proteinExistence type="predicted"/>
<name>A0A7S5USM7_9CAUD</name>
<gene>
    <name evidence="1" type="ORF">EVB52_048</name>
</gene>
<accession>A0A7S5USM7</accession>
<organism evidence="1 2">
    <name type="scientific">Rhizobium phage RHph_Y38</name>
    <dbReference type="NCBI Taxonomy" id="2509781"/>
    <lineage>
        <taxon>Viruses</taxon>
        <taxon>Duplodnaviria</taxon>
        <taxon>Heunggongvirae</taxon>
        <taxon>Uroviricota</taxon>
        <taxon>Caudoviricetes</taxon>
        <taxon>Schitoviridae</taxon>
        <taxon>Demetervirinae</taxon>
        <taxon>Acanvirus</taxon>
        <taxon>Acanvirus Y38</taxon>
    </lineage>
</organism>
<keyword evidence="2" id="KW-1185">Reference proteome</keyword>
<dbReference type="EMBL" id="MN988483">
    <property type="protein sequence ID" value="QIG67749.1"/>
    <property type="molecule type" value="Genomic_DNA"/>
</dbReference>